<protein>
    <submittedName>
        <fullName evidence="2">Uncharacterized protein</fullName>
    </submittedName>
</protein>
<feature type="region of interest" description="Disordered" evidence="1">
    <location>
        <begin position="142"/>
        <end position="199"/>
    </location>
</feature>
<feature type="compositionally biased region" description="Basic and acidic residues" evidence="1">
    <location>
        <begin position="148"/>
        <end position="176"/>
    </location>
</feature>
<accession>F4WEZ1</accession>
<feature type="region of interest" description="Disordered" evidence="1">
    <location>
        <begin position="55"/>
        <end position="103"/>
    </location>
</feature>
<evidence type="ECO:0000256" key="1">
    <source>
        <dbReference type="SAM" id="MobiDB-lite"/>
    </source>
</evidence>
<sequence>MDRTPPHNILPIRAERRRGTSPQDRVGGDIGYGAGEVSAEHPNAPIYVRGVMSRGRATASSIVPPRTNRGEGGRQHHGRWRPDAPVDQRDHPAPATVARQRRRERVAARDALLNRTKDVATIADLEAFAASVAAFFGEDASATGTAARTRDRSVRSREAGARRGVKGGERPEREGAGRPGSAPADPGASGERGLGQKNKNGLCTDLVRVHRKEVAHGSAENLLEARIRKQHSRAHALPLGGSHQRHGTVCTAFMPQTRRNHLANGLASHAELNTDIPPPLKELPFNKYKMNMFDQQNNIMLSMMKIIILRHKHEHQEIHKKRQIFNVITRP</sequence>
<dbReference type="InParanoid" id="F4WEZ1"/>
<keyword evidence="3" id="KW-1185">Reference proteome</keyword>
<evidence type="ECO:0000313" key="2">
    <source>
        <dbReference type="EMBL" id="EGI67262.1"/>
    </source>
</evidence>
<feature type="region of interest" description="Disordered" evidence="1">
    <location>
        <begin position="1"/>
        <end position="38"/>
    </location>
</feature>
<name>F4WEZ1_ACREC</name>
<organism evidence="3">
    <name type="scientific">Acromyrmex echinatior</name>
    <name type="common">Panamanian leafcutter ant</name>
    <name type="synonym">Acromyrmex octospinosus echinatior</name>
    <dbReference type="NCBI Taxonomy" id="103372"/>
    <lineage>
        <taxon>Eukaryota</taxon>
        <taxon>Metazoa</taxon>
        <taxon>Ecdysozoa</taxon>
        <taxon>Arthropoda</taxon>
        <taxon>Hexapoda</taxon>
        <taxon>Insecta</taxon>
        <taxon>Pterygota</taxon>
        <taxon>Neoptera</taxon>
        <taxon>Endopterygota</taxon>
        <taxon>Hymenoptera</taxon>
        <taxon>Apocrita</taxon>
        <taxon>Aculeata</taxon>
        <taxon>Formicoidea</taxon>
        <taxon>Formicidae</taxon>
        <taxon>Myrmicinae</taxon>
        <taxon>Acromyrmex</taxon>
    </lineage>
</organism>
<evidence type="ECO:0000313" key="3">
    <source>
        <dbReference type="Proteomes" id="UP000007755"/>
    </source>
</evidence>
<proteinExistence type="predicted"/>
<dbReference type="AlphaFoldDB" id="F4WEZ1"/>
<reference evidence="2" key="1">
    <citation type="submission" date="2011-02" db="EMBL/GenBank/DDBJ databases">
        <title>The genome of the leaf-cutting ant Acromyrmex echinatior suggests key adaptations to social evolution and fungus farming.</title>
        <authorList>
            <person name="Nygaard S."/>
            <person name="Zhang G."/>
        </authorList>
    </citation>
    <scope>NUCLEOTIDE SEQUENCE</scope>
</reference>
<feature type="compositionally biased region" description="Basic and acidic residues" evidence="1">
    <location>
        <begin position="68"/>
        <end position="92"/>
    </location>
</feature>
<dbReference type="Proteomes" id="UP000007755">
    <property type="component" value="Unassembled WGS sequence"/>
</dbReference>
<dbReference type="EMBL" id="GL888112">
    <property type="protein sequence ID" value="EGI67262.1"/>
    <property type="molecule type" value="Genomic_DNA"/>
</dbReference>
<gene>
    <name evidence="2" type="ORF">G5I_04197</name>
</gene>